<dbReference type="AlphaFoldDB" id="D3FRC1"/>
<feature type="signal peptide" evidence="1">
    <location>
        <begin position="1"/>
        <end position="24"/>
    </location>
</feature>
<keyword evidence="4" id="KW-1185">Reference proteome</keyword>
<organism evidence="3 4">
    <name type="scientific">Alkalihalophilus pseudofirmus (strain ATCC BAA-2126 / JCM 17055 / OF4)</name>
    <name type="common">Bacillus pseudofirmus</name>
    <dbReference type="NCBI Taxonomy" id="398511"/>
    <lineage>
        <taxon>Bacteria</taxon>
        <taxon>Bacillati</taxon>
        <taxon>Bacillota</taxon>
        <taxon>Bacilli</taxon>
        <taxon>Bacillales</taxon>
        <taxon>Bacillaceae</taxon>
        <taxon>Alkalihalophilus</taxon>
    </lineage>
</organism>
<dbReference type="Gene3D" id="3.20.20.370">
    <property type="entry name" value="Glycoside hydrolase/deacetylase"/>
    <property type="match status" value="1"/>
</dbReference>
<dbReference type="Pfam" id="PF01522">
    <property type="entry name" value="Polysacc_deac_1"/>
    <property type="match status" value="1"/>
</dbReference>
<feature type="chain" id="PRO_5003043286" evidence="1">
    <location>
        <begin position="25"/>
        <end position="256"/>
    </location>
</feature>
<feature type="domain" description="NodB homology" evidence="2">
    <location>
        <begin position="48"/>
        <end position="230"/>
    </location>
</feature>
<dbReference type="STRING" id="398511.BpOF4_17355"/>
<name>D3FRC1_ALKPO</name>
<evidence type="ECO:0000256" key="1">
    <source>
        <dbReference type="SAM" id="SignalP"/>
    </source>
</evidence>
<dbReference type="RefSeq" id="WP_012958874.1">
    <property type="nucleotide sequence ID" value="NC_013791.2"/>
</dbReference>
<reference evidence="3 4" key="1">
    <citation type="journal article" date="2011" name="Environ. Microbiol.">
        <title>Genome of alkaliphilic Bacillus pseudofirmus OF4 reveals adaptations that support the ability to grow in an external pH range from 7.5 to 11.4.</title>
        <authorList>
            <person name="Janto B."/>
            <person name="Ahmed A."/>
            <person name="Ito M."/>
            <person name="Liu J."/>
            <person name="Hicks D.B."/>
            <person name="Pagni S."/>
            <person name="Fackelmayer O.J."/>
            <person name="Smith T.A."/>
            <person name="Earl J."/>
            <person name="Elbourne L.D."/>
            <person name="Hassan K."/>
            <person name="Paulsen I.T."/>
            <person name="Kolsto A.B."/>
            <person name="Tourasse N.J."/>
            <person name="Ehrlich G.D."/>
            <person name="Boissy R."/>
            <person name="Ivey D.M."/>
            <person name="Li G."/>
            <person name="Xue Y."/>
            <person name="Ma Y."/>
            <person name="Hu F.Z."/>
            <person name="Krulwich T.A."/>
        </authorList>
    </citation>
    <scope>NUCLEOTIDE SEQUENCE [LARGE SCALE GENOMIC DNA]</scope>
    <source>
        <strain evidence="4">ATCC BAA-2126 / JCM 17055 / OF4</strain>
    </source>
</reference>
<accession>D3FRC1</accession>
<dbReference type="GO" id="GO:0016810">
    <property type="term" value="F:hydrolase activity, acting on carbon-nitrogen (but not peptide) bonds"/>
    <property type="evidence" value="ECO:0007669"/>
    <property type="project" value="InterPro"/>
</dbReference>
<dbReference type="Proteomes" id="UP000001544">
    <property type="component" value="Chromosome"/>
</dbReference>
<dbReference type="GO" id="GO:0005975">
    <property type="term" value="P:carbohydrate metabolic process"/>
    <property type="evidence" value="ECO:0007669"/>
    <property type="project" value="InterPro"/>
</dbReference>
<dbReference type="eggNOG" id="COG0726">
    <property type="taxonomic scope" value="Bacteria"/>
</dbReference>
<dbReference type="PANTHER" id="PTHR10587">
    <property type="entry name" value="GLYCOSYL TRANSFERASE-RELATED"/>
    <property type="match status" value="1"/>
</dbReference>
<evidence type="ECO:0000313" key="3">
    <source>
        <dbReference type="EMBL" id="ADC51512.1"/>
    </source>
</evidence>
<dbReference type="EMBL" id="CP001878">
    <property type="protein sequence ID" value="ADC51512.1"/>
    <property type="molecule type" value="Genomic_DNA"/>
</dbReference>
<dbReference type="HOGENOM" id="CLU_021264_0_1_9"/>
<gene>
    <name evidence="3" type="ordered locus">BpOF4_17355</name>
</gene>
<keyword evidence="1" id="KW-0732">Signal</keyword>
<dbReference type="InterPro" id="IPR011330">
    <property type="entry name" value="Glyco_hydro/deAcase_b/a-brl"/>
</dbReference>
<evidence type="ECO:0000259" key="2">
    <source>
        <dbReference type="PROSITE" id="PS51677"/>
    </source>
</evidence>
<dbReference type="SUPFAM" id="SSF88713">
    <property type="entry name" value="Glycoside hydrolase/deacetylase"/>
    <property type="match status" value="1"/>
</dbReference>
<protein>
    <submittedName>
        <fullName evidence="3">Polysaccharide deacetylase family protein</fullName>
    </submittedName>
</protein>
<dbReference type="InterPro" id="IPR050248">
    <property type="entry name" value="Polysacc_deacetylase_ArnD"/>
</dbReference>
<proteinExistence type="predicted"/>
<dbReference type="InterPro" id="IPR002509">
    <property type="entry name" value="NODB_dom"/>
</dbReference>
<dbReference type="KEGG" id="bpf:BpOF4_17355"/>
<dbReference type="PROSITE" id="PS51677">
    <property type="entry name" value="NODB"/>
    <property type="match status" value="1"/>
</dbReference>
<sequence>MGNVTRVMLLVIIILFASNHQTFAAHQSDRSYYEEKGDVVWEIKTKHKMVALTFDDGPDTRYTNTILDLLAEHNASATFFVVGNRVEEAPEVAKRIIKEGNEIANHTNTHPNLSTLSQSELDKEIKDAEQAIFNVTGARPNLFRPPLGLYNDEIVHNIRENDYIAVMWSWHQDTYDWRNPGVEAIVNKVLKNITNGDIILFHDYGGDRSQTVKALAIILPELQKKGYQFVTVSELLKEDKKFQVPLMEIQEKNERK</sequence>
<evidence type="ECO:0000313" key="4">
    <source>
        <dbReference type="Proteomes" id="UP000001544"/>
    </source>
</evidence>